<keyword evidence="7 9" id="KW-0472">Membrane</keyword>
<comment type="caution">
    <text evidence="10">The sequence shown here is derived from an EMBL/GenBank/DDBJ whole genome shotgun (WGS) entry which is preliminary data.</text>
</comment>
<feature type="transmembrane region" description="Helical" evidence="9">
    <location>
        <begin position="130"/>
        <end position="152"/>
    </location>
</feature>
<feature type="transmembrane region" description="Helical" evidence="9">
    <location>
        <begin position="246"/>
        <end position="267"/>
    </location>
</feature>
<keyword evidence="3" id="KW-1003">Cell membrane</keyword>
<feature type="transmembrane region" description="Helical" evidence="9">
    <location>
        <begin position="58"/>
        <end position="79"/>
    </location>
</feature>
<keyword evidence="6 9" id="KW-1133">Transmembrane helix</keyword>
<evidence type="ECO:0000256" key="5">
    <source>
        <dbReference type="ARBA" id="ARBA00022970"/>
    </source>
</evidence>
<dbReference type="GO" id="GO:0006865">
    <property type="term" value="P:amino acid transport"/>
    <property type="evidence" value="ECO:0007669"/>
    <property type="project" value="UniProtKB-KW"/>
</dbReference>
<dbReference type="GO" id="GO:0022857">
    <property type="term" value="F:transmembrane transporter activity"/>
    <property type="evidence" value="ECO:0007669"/>
    <property type="project" value="InterPro"/>
</dbReference>
<evidence type="ECO:0000313" key="11">
    <source>
        <dbReference type="Proteomes" id="UP000215633"/>
    </source>
</evidence>
<dbReference type="PANTHER" id="PTHR11795">
    <property type="entry name" value="BRANCHED-CHAIN AMINO ACID TRANSPORT SYSTEM PERMEASE PROTEIN LIVH"/>
    <property type="match status" value="1"/>
</dbReference>
<comment type="similarity">
    <text evidence="8">Belongs to the binding-protein-dependent transport system permease family. LivHM subfamily.</text>
</comment>
<keyword evidence="2" id="KW-0813">Transport</keyword>
<dbReference type="RefSeq" id="WP_028354716.1">
    <property type="nucleotide sequence ID" value="NZ_NEVT01000006.1"/>
</dbReference>
<reference evidence="11" key="1">
    <citation type="submission" date="2017-05" db="EMBL/GenBank/DDBJ databases">
        <title>Complete and WGS of Bordetella genogroups.</title>
        <authorList>
            <person name="Spilker T."/>
            <person name="Lipuma J."/>
        </authorList>
    </citation>
    <scope>NUCLEOTIDE SEQUENCE [LARGE SCALE GENOMIC DNA]</scope>
    <source>
        <strain evidence="11">AU8256</strain>
    </source>
</reference>
<dbReference type="GO" id="GO:0005886">
    <property type="term" value="C:plasma membrane"/>
    <property type="evidence" value="ECO:0007669"/>
    <property type="project" value="UniProtKB-SubCell"/>
</dbReference>
<keyword evidence="11" id="KW-1185">Reference proteome</keyword>
<name>A0A261VTI5_9BORD</name>
<sequence length="277" mass="29186">MGLLLDILSTAAMLFIVTAGLMIIFGVMKIVNFAHGAIITLGCYASLVVTQLGLNPWLALPAALAAGTATGMVVERLIVQPLYRRPLDAILATWGLGIVIGQLITMAFGREVQFVDSPLQGAADILGTEYSAYRLFLIPAALLLYAVLSALLNRTRFGVRTRAVIMNENLARGLGIRAERIRFVTFGLGAGLGALAGALITPLSSVDPNMGLPWLVSAFMLVMVAGHSIGALLLTCVLYGACQVLVSVYVSPILGGVTIAVLAALTLRLRPQGFAHD</sequence>
<evidence type="ECO:0000256" key="9">
    <source>
        <dbReference type="SAM" id="Phobius"/>
    </source>
</evidence>
<dbReference type="InterPro" id="IPR001851">
    <property type="entry name" value="ABC_transp_permease"/>
</dbReference>
<organism evidence="10 11">
    <name type="scientific">Bordetella genomosp. 2</name>
    <dbReference type="NCBI Taxonomy" id="1983456"/>
    <lineage>
        <taxon>Bacteria</taxon>
        <taxon>Pseudomonadati</taxon>
        <taxon>Pseudomonadota</taxon>
        <taxon>Betaproteobacteria</taxon>
        <taxon>Burkholderiales</taxon>
        <taxon>Alcaligenaceae</taxon>
        <taxon>Bordetella</taxon>
    </lineage>
</organism>
<dbReference type="EMBL" id="NEVT01000006">
    <property type="protein sequence ID" value="OZI76573.1"/>
    <property type="molecule type" value="Genomic_DNA"/>
</dbReference>
<evidence type="ECO:0000256" key="2">
    <source>
        <dbReference type="ARBA" id="ARBA00022448"/>
    </source>
</evidence>
<feature type="transmembrane region" description="Helical" evidence="9">
    <location>
        <begin position="181"/>
        <end position="200"/>
    </location>
</feature>
<dbReference type="InterPro" id="IPR052157">
    <property type="entry name" value="BCAA_transport_permease"/>
</dbReference>
<protein>
    <submittedName>
        <fullName evidence="10">Branched-chain amino acid ABC transporter permease</fullName>
    </submittedName>
</protein>
<keyword evidence="5" id="KW-0029">Amino-acid transport</keyword>
<dbReference type="AlphaFoldDB" id="A0A261VTI5"/>
<dbReference type="CDD" id="cd06582">
    <property type="entry name" value="TM_PBP1_LivH_like"/>
    <property type="match status" value="1"/>
</dbReference>
<evidence type="ECO:0000256" key="3">
    <source>
        <dbReference type="ARBA" id="ARBA00022475"/>
    </source>
</evidence>
<feature type="transmembrane region" description="Helical" evidence="9">
    <location>
        <begin position="212"/>
        <end position="239"/>
    </location>
</feature>
<keyword evidence="4 9" id="KW-0812">Transmembrane</keyword>
<evidence type="ECO:0000313" key="10">
    <source>
        <dbReference type="EMBL" id="OZI76573.1"/>
    </source>
</evidence>
<evidence type="ECO:0000256" key="8">
    <source>
        <dbReference type="ARBA" id="ARBA00037998"/>
    </source>
</evidence>
<evidence type="ECO:0000256" key="7">
    <source>
        <dbReference type="ARBA" id="ARBA00023136"/>
    </source>
</evidence>
<evidence type="ECO:0000256" key="1">
    <source>
        <dbReference type="ARBA" id="ARBA00004651"/>
    </source>
</evidence>
<accession>A0A261VTI5</accession>
<feature type="transmembrane region" description="Helical" evidence="9">
    <location>
        <begin position="6"/>
        <end position="26"/>
    </location>
</feature>
<feature type="transmembrane region" description="Helical" evidence="9">
    <location>
        <begin position="91"/>
        <end position="110"/>
    </location>
</feature>
<gene>
    <name evidence="10" type="ORF">CAL24_15775</name>
</gene>
<evidence type="ECO:0000256" key="4">
    <source>
        <dbReference type="ARBA" id="ARBA00022692"/>
    </source>
</evidence>
<dbReference type="Pfam" id="PF02653">
    <property type="entry name" value="BPD_transp_2"/>
    <property type="match status" value="1"/>
</dbReference>
<evidence type="ECO:0000256" key="6">
    <source>
        <dbReference type="ARBA" id="ARBA00022989"/>
    </source>
</evidence>
<dbReference type="PANTHER" id="PTHR11795:SF447">
    <property type="entry name" value="ABC TRANSPORTER PERMEASE PROTEIN"/>
    <property type="match status" value="1"/>
</dbReference>
<proteinExistence type="inferred from homology"/>
<dbReference type="Proteomes" id="UP000215633">
    <property type="component" value="Unassembled WGS sequence"/>
</dbReference>
<comment type="subcellular location">
    <subcellularLocation>
        <location evidence="1">Cell membrane</location>
        <topology evidence="1">Multi-pass membrane protein</topology>
    </subcellularLocation>
</comment>
<feature type="transmembrane region" description="Helical" evidence="9">
    <location>
        <begin position="33"/>
        <end position="52"/>
    </location>
</feature>